<comment type="subcellular location">
    <subcellularLocation>
        <location evidence="1">Cell membrane</location>
        <topology evidence="1">Multi-pass membrane protein</topology>
    </subcellularLocation>
</comment>
<reference evidence="8 9" key="1">
    <citation type="submission" date="2020-02" db="EMBL/GenBank/DDBJ databases">
        <title>Genome analysis of Thermosulfuriphilus ammonigenes ST65T, an anaerobic thermophilic chemolithoautotrophic bacterium isolated from a deep-sea hydrothermal vent.</title>
        <authorList>
            <person name="Slobodkina G."/>
            <person name="Allioux M."/>
            <person name="Merkel A."/>
            <person name="Alain K."/>
            <person name="Jebbar M."/>
            <person name="Slobodkin A."/>
        </authorList>
    </citation>
    <scope>NUCLEOTIDE SEQUENCE [LARGE SCALE GENOMIC DNA]</scope>
    <source>
        <strain evidence="8 9">ST65</strain>
    </source>
</reference>
<evidence type="ECO:0000313" key="9">
    <source>
        <dbReference type="Proteomes" id="UP000502179"/>
    </source>
</evidence>
<evidence type="ECO:0000256" key="7">
    <source>
        <dbReference type="ARBA" id="ARBA00023136"/>
    </source>
</evidence>
<dbReference type="GO" id="GO:0005886">
    <property type="term" value="C:plasma membrane"/>
    <property type="evidence" value="ECO:0007669"/>
    <property type="project" value="UniProtKB-SubCell"/>
</dbReference>
<dbReference type="InterPro" id="IPR026392">
    <property type="entry name" value="Exo/Archaeosortase_dom"/>
</dbReference>
<evidence type="ECO:0000256" key="5">
    <source>
        <dbReference type="ARBA" id="ARBA00022801"/>
    </source>
</evidence>
<keyword evidence="4" id="KW-0812">Transmembrane</keyword>
<evidence type="ECO:0000256" key="3">
    <source>
        <dbReference type="ARBA" id="ARBA00022670"/>
    </source>
</evidence>
<dbReference type="GO" id="GO:0006508">
    <property type="term" value="P:proteolysis"/>
    <property type="evidence" value="ECO:0007669"/>
    <property type="project" value="UniProtKB-KW"/>
</dbReference>
<keyword evidence="6" id="KW-1133">Transmembrane helix</keyword>
<dbReference type="EMBL" id="CP048877">
    <property type="protein sequence ID" value="QIJ72829.1"/>
    <property type="molecule type" value="Genomic_DNA"/>
</dbReference>
<evidence type="ECO:0000256" key="4">
    <source>
        <dbReference type="ARBA" id="ARBA00022692"/>
    </source>
</evidence>
<evidence type="ECO:0000313" key="8">
    <source>
        <dbReference type="EMBL" id="QIJ72829.1"/>
    </source>
</evidence>
<keyword evidence="7" id="KW-0472">Membrane</keyword>
<dbReference type="EC" id="3.4.22.-" evidence="8"/>
<dbReference type="Proteomes" id="UP000502179">
    <property type="component" value="Chromosome"/>
</dbReference>
<gene>
    <name evidence="8" type="primary">xrt</name>
    <name evidence="8" type="ORF">G4V39_02925</name>
</gene>
<accession>A0A6G7PYQ8</accession>
<proteinExistence type="predicted"/>
<evidence type="ECO:0000256" key="6">
    <source>
        <dbReference type="ARBA" id="ARBA00022989"/>
    </source>
</evidence>
<name>A0A6G7PYQ8_9BACT</name>
<keyword evidence="9" id="KW-1185">Reference proteome</keyword>
<dbReference type="GO" id="GO:0008233">
    <property type="term" value="F:peptidase activity"/>
    <property type="evidence" value="ECO:0007669"/>
    <property type="project" value="UniProtKB-KW"/>
</dbReference>
<dbReference type="InterPro" id="IPR019127">
    <property type="entry name" value="Exosortase"/>
</dbReference>
<dbReference type="NCBIfam" id="TIGR04178">
    <property type="entry name" value="exo_archaeo"/>
    <property type="match status" value="1"/>
</dbReference>
<protein>
    <submittedName>
        <fullName evidence="8">Exosortase</fullName>
        <ecNumber evidence="8">3.4.22.-</ecNumber>
    </submittedName>
</protein>
<dbReference type="AlphaFoldDB" id="A0A6G7PYQ8"/>
<evidence type="ECO:0000256" key="1">
    <source>
        <dbReference type="ARBA" id="ARBA00004651"/>
    </source>
</evidence>
<keyword evidence="5 8" id="KW-0378">Hydrolase</keyword>
<keyword evidence="2" id="KW-1003">Cell membrane</keyword>
<dbReference type="InterPro" id="IPR013426">
    <property type="entry name" value="EpsH-like"/>
</dbReference>
<dbReference type="NCBIfam" id="TIGR02602">
    <property type="entry name" value="8TM_EpsH"/>
    <property type="match status" value="1"/>
</dbReference>
<sequence>MYYPVVVHLVTDWWTDANYSHGFLMPLVAGYFLWQRRQEVERALERPRPSSWGLLIVLGGMFLLILGQVAGELYTQRISLLVVLWGASLFLFGWSLSRILLFPFLLLLLAIPIPYVIYNSLTFPLKLLASKIAAWSLSIIGVPTLREGNIIYIPNMTLEVADACSGIRSIISLLAMTVILAYFVSGWLWRVLLVASAIPIAILTNALRIVGTGILSYHFGPEAARGFFHYFSGWLVFLLSLVILGGVLFLFRGRK</sequence>
<dbReference type="KEGG" id="tav:G4V39_02925"/>
<dbReference type="Pfam" id="PF09721">
    <property type="entry name" value="Exosortase_EpsH"/>
    <property type="match status" value="1"/>
</dbReference>
<keyword evidence="3" id="KW-0645">Protease</keyword>
<evidence type="ECO:0000256" key="2">
    <source>
        <dbReference type="ARBA" id="ARBA00022475"/>
    </source>
</evidence>
<organism evidence="8 9">
    <name type="scientific">Thermosulfuriphilus ammonigenes</name>
    <dbReference type="NCBI Taxonomy" id="1936021"/>
    <lineage>
        <taxon>Bacteria</taxon>
        <taxon>Pseudomonadati</taxon>
        <taxon>Thermodesulfobacteriota</taxon>
        <taxon>Thermodesulfobacteria</taxon>
        <taxon>Thermodesulfobacteriales</taxon>
        <taxon>Thermodesulfobacteriaceae</taxon>
        <taxon>Thermosulfuriphilus</taxon>
    </lineage>
</organism>